<evidence type="ECO:0000313" key="3">
    <source>
        <dbReference type="Proteomes" id="UP001164286"/>
    </source>
</evidence>
<dbReference type="EMBL" id="JAKWFO010000003">
    <property type="protein sequence ID" value="KAI9637929.1"/>
    <property type="molecule type" value="Genomic_DNA"/>
</dbReference>
<comment type="caution">
    <text evidence="2">The sequence shown here is derived from an EMBL/GenBank/DDBJ whole genome shotgun (WGS) entry which is preliminary data.</text>
</comment>
<reference evidence="2" key="1">
    <citation type="journal article" date="2022" name="G3 (Bethesda)">
        <title>High quality genome of the basidiomycete yeast Dioszegia hungarica PDD-24b-2 isolated from cloud water.</title>
        <authorList>
            <person name="Jarrige D."/>
            <person name="Haridas S."/>
            <person name="Bleykasten-Grosshans C."/>
            <person name="Joly M."/>
            <person name="Nadalig T."/>
            <person name="Sancelme M."/>
            <person name="Vuilleumier S."/>
            <person name="Grigoriev I.V."/>
            <person name="Amato P."/>
            <person name="Bringel F."/>
        </authorList>
    </citation>
    <scope>NUCLEOTIDE SEQUENCE</scope>
    <source>
        <strain evidence="2">PDD-24b-2</strain>
    </source>
</reference>
<feature type="compositionally biased region" description="Basic residues" evidence="1">
    <location>
        <begin position="453"/>
        <end position="462"/>
    </location>
</feature>
<dbReference type="AlphaFoldDB" id="A0AA38HFE0"/>
<feature type="region of interest" description="Disordered" evidence="1">
    <location>
        <begin position="331"/>
        <end position="352"/>
    </location>
</feature>
<evidence type="ECO:0000256" key="1">
    <source>
        <dbReference type="SAM" id="MobiDB-lite"/>
    </source>
</evidence>
<sequence length="462" mass="50077">MQMSRVLPAQDQGPVIPARLDSECSGSSPLSYPSALLYRPIPHKVQPCPASDSLAFALGSLSGTSERTPQHPTRAPIVFFTPSSIMPLVVVTRIRPRPGIVPTERIFTHISDQEARGYNTHSVLTVHIDRRGDAAMKRVGVMVEKSLLARGVTVHFLPIHQPTIGNRVRYIFATHPTLLLDADAPRGYEVVDYPGLFNLVFNGELQALAYARSSLHVHLSRFPLHAEKLNAELNRYPRLAANYLRLSALWERPAYGAIFRMAVAPEPARVPTSASSASRPEAPLPAGTIIARPSSPFAETMPGAWPSDVLPRPGGSSSAGIDIAAEPEAAPPVAHPRRNRGRAQLARPVPVSTKPSASIKCFPCGGKGKGDLEPRHAQNAMGKGVVASEMVADSSDDEGLIPARAPLRRRIKAEPDDGSYKRILRAIKHLDDSSSEEDFEVTGASLPSVRGADRKRKRDELN</sequence>
<dbReference type="GeneID" id="77727506"/>
<accession>A0AA38HFE0</accession>
<keyword evidence="3" id="KW-1185">Reference proteome</keyword>
<name>A0AA38HFE0_9TREE</name>
<feature type="region of interest" description="Disordered" evidence="1">
    <location>
        <begin position="431"/>
        <end position="462"/>
    </location>
</feature>
<organism evidence="2 3">
    <name type="scientific">Dioszegia hungarica</name>
    <dbReference type="NCBI Taxonomy" id="4972"/>
    <lineage>
        <taxon>Eukaryota</taxon>
        <taxon>Fungi</taxon>
        <taxon>Dikarya</taxon>
        <taxon>Basidiomycota</taxon>
        <taxon>Agaricomycotina</taxon>
        <taxon>Tremellomycetes</taxon>
        <taxon>Tremellales</taxon>
        <taxon>Bulleribasidiaceae</taxon>
        <taxon>Dioszegia</taxon>
    </lineage>
</organism>
<dbReference type="Proteomes" id="UP001164286">
    <property type="component" value="Unassembled WGS sequence"/>
</dbReference>
<gene>
    <name evidence="2" type="ORF">MKK02DRAFT_31468</name>
</gene>
<dbReference type="RefSeq" id="XP_052947706.1">
    <property type="nucleotide sequence ID" value="XM_053088301.1"/>
</dbReference>
<protein>
    <submittedName>
        <fullName evidence="2">Uncharacterized protein</fullName>
    </submittedName>
</protein>
<proteinExistence type="predicted"/>
<evidence type="ECO:0000313" key="2">
    <source>
        <dbReference type="EMBL" id="KAI9637929.1"/>
    </source>
</evidence>